<dbReference type="FunFam" id="3.40.50.1820:FF:000106">
    <property type="entry name" value="Galactolipase DONGLE, chloroplastic"/>
    <property type="match status" value="1"/>
</dbReference>
<keyword evidence="12" id="KW-1185">Reference proteome</keyword>
<name>A0A9Q0G5M9_9ROSI</name>
<comment type="subcellular location">
    <subcellularLocation>
        <location evidence="1">Plastid</location>
        <location evidence="1">Chloroplast</location>
    </subcellularLocation>
</comment>
<evidence type="ECO:0000256" key="3">
    <source>
        <dbReference type="ARBA" id="ARBA00022528"/>
    </source>
</evidence>
<dbReference type="InterPro" id="IPR029058">
    <property type="entry name" value="AB_hydrolase_fold"/>
</dbReference>
<reference evidence="11" key="2">
    <citation type="journal article" date="2023" name="Plants (Basel)">
        <title>Annotation of the Turnera subulata (Passifloraceae) Draft Genome Reveals the S-Locus Evolved after the Divergence of Turneroideae from Passifloroideae in a Stepwise Manner.</title>
        <authorList>
            <person name="Henning P.M."/>
            <person name="Roalson E.H."/>
            <person name="Mir W."/>
            <person name="McCubbin A.G."/>
            <person name="Shore J.S."/>
        </authorList>
    </citation>
    <scope>NUCLEOTIDE SEQUENCE</scope>
    <source>
        <strain evidence="11">F60SS</strain>
    </source>
</reference>
<organism evidence="11 12">
    <name type="scientific">Turnera subulata</name>
    <dbReference type="NCBI Taxonomy" id="218843"/>
    <lineage>
        <taxon>Eukaryota</taxon>
        <taxon>Viridiplantae</taxon>
        <taxon>Streptophyta</taxon>
        <taxon>Embryophyta</taxon>
        <taxon>Tracheophyta</taxon>
        <taxon>Spermatophyta</taxon>
        <taxon>Magnoliopsida</taxon>
        <taxon>eudicotyledons</taxon>
        <taxon>Gunneridae</taxon>
        <taxon>Pentapetalae</taxon>
        <taxon>rosids</taxon>
        <taxon>fabids</taxon>
        <taxon>Malpighiales</taxon>
        <taxon>Passifloraceae</taxon>
        <taxon>Turnera</taxon>
    </lineage>
</organism>
<dbReference type="EMBL" id="JAKUCV010002185">
    <property type="protein sequence ID" value="KAJ4843653.1"/>
    <property type="molecule type" value="Genomic_DNA"/>
</dbReference>
<evidence type="ECO:0000256" key="7">
    <source>
        <dbReference type="ARBA" id="ARBA00022963"/>
    </source>
</evidence>
<protein>
    <recommendedName>
        <fullName evidence="10">Fungal lipase-type domain-containing protein</fullName>
    </recommendedName>
</protein>
<dbReference type="GO" id="GO:0047714">
    <property type="term" value="F:galactolipase activity"/>
    <property type="evidence" value="ECO:0007669"/>
    <property type="project" value="UniProtKB-ARBA"/>
</dbReference>
<reference evidence="11" key="1">
    <citation type="submission" date="2022-02" db="EMBL/GenBank/DDBJ databases">
        <authorList>
            <person name="Henning P.M."/>
            <person name="McCubbin A.G."/>
            <person name="Shore J.S."/>
        </authorList>
    </citation>
    <scope>NUCLEOTIDE SEQUENCE</scope>
    <source>
        <strain evidence="11">F60SS</strain>
        <tissue evidence="11">Leaves</tissue>
    </source>
</reference>
<dbReference type="Proteomes" id="UP001141552">
    <property type="component" value="Unassembled WGS sequence"/>
</dbReference>
<dbReference type="Gene3D" id="3.40.50.1820">
    <property type="entry name" value="alpha/beta hydrolase"/>
    <property type="match status" value="1"/>
</dbReference>
<evidence type="ECO:0000256" key="9">
    <source>
        <dbReference type="ARBA" id="ARBA00048139"/>
    </source>
</evidence>
<comment type="catalytic activity">
    <reaction evidence="9">
        <text>a 1,2-diacyl-3-O-[alpha-D-galactosyl-(1-&gt;6)-beta-D-galactosyl]-sn-glycerol + H2O = acyl-3-O-[alpha-D-galactosyl-(1-&gt;6)-beta-D-galactosyl]-sn-glycerol + a fatty acid + H(+)</text>
        <dbReference type="Rhea" id="RHEA:48372"/>
        <dbReference type="ChEBI" id="CHEBI:15377"/>
        <dbReference type="ChEBI" id="CHEBI:15378"/>
        <dbReference type="ChEBI" id="CHEBI:28396"/>
        <dbReference type="ChEBI" id="CHEBI:28868"/>
        <dbReference type="ChEBI" id="CHEBI:90310"/>
    </reaction>
    <physiologicalReaction direction="left-to-right" evidence="9">
        <dbReference type="Rhea" id="RHEA:48373"/>
    </physiologicalReaction>
</comment>
<proteinExistence type="inferred from homology"/>
<comment type="similarity">
    <text evidence="2">Belongs to the AB hydrolase superfamily. Lipase family.</text>
</comment>
<dbReference type="InterPro" id="IPR002921">
    <property type="entry name" value="Fungal_lipase-type"/>
</dbReference>
<evidence type="ECO:0000256" key="8">
    <source>
        <dbReference type="ARBA" id="ARBA00023098"/>
    </source>
</evidence>
<evidence type="ECO:0000256" key="5">
    <source>
        <dbReference type="ARBA" id="ARBA00022801"/>
    </source>
</evidence>
<gene>
    <name evidence="11" type="ORF">Tsubulata_010151</name>
</gene>
<sequence>MAPARSHSFGQVRLPNKTTTEMNTVSSSRQSVVTSFLGPGMSRTCTTKTTSSLSTTCLRQMWREVQGCNNWEDLVDPLHPLLQQEIIRYGEFVTACYKAFDLDPASKRYLTCKYGKKSMFREIGMENSGYQVTKYIYATPDINIPIQNIGASCGRWIGYVAVSSDDEVRRLGRRDIVITFRGTVTNPEWVANLMSNLTPARLDPHNPRPDVKVESGFLSLYTSDESDCKFGLGSCREQLLSEVSRLLNKYKGEQVSISLAGHSMGSSLALLLAYDIAELGLNKLDPSREDVPVTVFSFGGPRVGNAGFKERCEELGVKVLRVVNVNDPITKLPGVFLNENFRVLAGRYEAPWSCSCYAHVGVELALDFFNVQNPSCVHDLETYINLLKSPKRVKSDIQENDVDLFERAKRLLSVAQNFDVPLRNAASSFVNLIQPQKAGWLVDDNVLGLMNSLAFYIFLSVEGLNYL</sequence>
<dbReference type="PANTHER" id="PTHR31403:SF4">
    <property type="entry name" value="PHOSPHOLIPASE A1-IALPHA2, CHLOROPLASTIC"/>
    <property type="match status" value="1"/>
</dbReference>
<evidence type="ECO:0000313" key="12">
    <source>
        <dbReference type="Proteomes" id="UP001141552"/>
    </source>
</evidence>
<dbReference type="AlphaFoldDB" id="A0A9Q0G5M9"/>
<keyword evidence="4" id="KW-0934">Plastid</keyword>
<dbReference type="GO" id="GO:0008970">
    <property type="term" value="F:phospholipase A1 activity"/>
    <property type="evidence" value="ECO:0007669"/>
    <property type="project" value="TreeGrafter"/>
</dbReference>
<evidence type="ECO:0000256" key="1">
    <source>
        <dbReference type="ARBA" id="ARBA00004229"/>
    </source>
</evidence>
<dbReference type="GO" id="GO:0016042">
    <property type="term" value="P:lipid catabolic process"/>
    <property type="evidence" value="ECO:0007669"/>
    <property type="project" value="UniProtKB-KW"/>
</dbReference>
<evidence type="ECO:0000256" key="2">
    <source>
        <dbReference type="ARBA" id="ARBA00010701"/>
    </source>
</evidence>
<accession>A0A9Q0G5M9</accession>
<dbReference type="PANTHER" id="PTHR31403">
    <property type="entry name" value="PHOSPHOLIPASE A1-IBETA2, CHLOROPLASTIC"/>
    <property type="match status" value="1"/>
</dbReference>
<keyword evidence="7" id="KW-0442">Lipid degradation</keyword>
<dbReference type="GO" id="GO:0009695">
    <property type="term" value="P:jasmonic acid biosynthetic process"/>
    <property type="evidence" value="ECO:0007669"/>
    <property type="project" value="TreeGrafter"/>
</dbReference>
<evidence type="ECO:0000259" key="10">
    <source>
        <dbReference type="Pfam" id="PF01764"/>
    </source>
</evidence>
<keyword evidence="8" id="KW-0443">Lipid metabolism</keyword>
<comment type="caution">
    <text evidence="11">The sequence shown here is derived from an EMBL/GenBank/DDBJ whole genome shotgun (WGS) entry which is preliminary data.</text>
</comment>
<dbReference type="Pfam" id="PF01764">
    <property type="entry name" value="Lipase_3"/>
    <property type="match status" value="1"/>
</dbReference>
<dbReference type="SUPFAM" id="SSF53474">
    <property type="entry name" value="alpha/beta-Hydrolases"/>
    <property type="match status" value="1"/>
</dbReference>
<keyword evidence="3" id="KW-0150">Chloroplast</keyword>
<feature type="domain" description="Fungal lipase-type" evidence="10">
    <location>
        <begin position="177"/>
        <end position="335"/>
    </location>
</feature>
<keyword evidence="6" id="KW-0809">Transit peptide</keyword>
<evidence type="ECO:0000256" key="4">
    <source>
        <dbReference type="ARBA" id="ARBA00022640"/>
    </source>
</evidence>
<dbReference type="OrthoDB" id="426718at2759"/>
<dbReference type="GO" id="GO:0009507">
    <property type="term" value="C:chloroplast"/>
    <property type="evidence" value="ECO:0007669"/>
    <property type="project" value="UniProtKB-SubCell"/>
</dbReference>
<evidence type="ECO:0000256" key="6">
    <source>
        <dbReference type="ARBA" id="ARBA00022946"/>
    </source>
</evidence>
<dbReference type="CDD" id="cd00519">
    <property type="entry name" value="Lipase_3"/>
    <property type="match status" value="1"/>
</dbReference>
<keyword evidence="5" id="KW-0378">Hydrolase</keyword>
<evidence type="ECO:0000313" key="11">
    <source>
        <dbReference type="EMBL" id="KAJ4843653.1"/>
    </source>
</evidence>